<dbReference type="Proteomes" id="UP000789366">
    <property type="component" value="Unassembled WGS sequence"/>
</dbReference>
<sequence length="147" mass="17285">MNLEKIIESYDNTTTLIDNNEEKKITKIDICLNYAYNIADTLKKHNFNIGYSKKMILSDENKDLEVLFEEYKILIRCKFKLEKKNDITTIILNNDKHKELIGVNQDYSDNAVKAINHAKIETCRTENLVKKIADHINFLKQLDDKFK</sequence>
<gene>
    <name evidence="1" type="ORF">SPELUC_LOCUS4219</name>
</gene>
<comment type="caution">
    <text evidence="1">The sequence shown here is derived from an EMBL/GenBank/DDBJ whole genome shotgun (WGS) entry which is preliminary data.</text>
</comment>
<organism evidence="1 2">
    <name type="scientific">Cetraspora pellucida</name>
    <dbReference type="NCBI Taxonomy" id="1433469"/>
    <lineage>
        <taxon>Eukaryota</taxon>
        <taxon>Fungi</taxon>
        <taxon>Fungi incertae sedis</taxon>
        <taxon>Mucoromycota</taxon>
        <taxon>Glomeromycotina</taxon>
        <taxon>Glomeromycetes</taxon>
        <taxon>Diversisporales</taxon>
        <taxon>Gigasporaceae</taxon>
        <taxon>Cetraspora</taxon>
    </lineage>
</organism>
<evidence type="ECO:0000313" key="2">
    <source>
        <dbReference type="Proteomes" id="UP000789366"/>
    </source>
</evidence>
<reference evidence="1" key="1">
    <citation type="submission" date="2021-06" db="EMBL/GenBank/DDBJ databases">
        <authorList>
            <person name="Kallberg Y."/>
            <person name="Tangrot J."/>
            <person name="Rosling A."/>
        </authorList>
    </citation>
    <scope>NUCLEOTIDE SEQUENCE</scope>
    <source>
        <strain evidence="1">28 12/20/2015</strain>
    </source>
</reference>
<proteinExistence type="predicted"/>
<evidence type="ECO:0000313" key="1">
    <source>
        <dbReference type="EMBL" id="CAG8527599.1"/>
    </source>
</evidence>
<accession>A0ACA9LHX9</accession>
<keyword evidence="2" id="KW-1185">Reference proteome</keyword>
<protein>
    <submittedName>
        <fullName evidence="1">12187_t:CDS:1</fullName>
    </submittedName>
</protein>
<name>A0ACA9LHX9_9GLOM</name>
<dbReference type="EMBL" id="CAJVPW010003662">
    <property type="protein sequence ID" value="CAG8527599.1"/>
    <property type="molecule type" value="Genomic_DNA"/>
</dbReference>